<protein>
    <recommendedName>
        <fullName evidence="3">Lysozyme</fullName>
        <ecNumber evidence="3">3.2.1.17</ecNumber>
    </recommendedName>
</protein>
<organism evidence="4 5">
    <name type="scientific">Erwinia aeris</name>
    <dbReference type="NCBI Taxonomy" id="3239803"/>
    <lineage>
        <taxon>Bacteria</taxon>
        <taxon>Pseudomonadati</taxon>
        <taxon>Pseudomonadota</taxon>
        <taxon>Gammaproteobacteria</taxon>
        <taxon>Enterobacterales</taxon>
        <taxon>Erwiniaceae</taxon>
        <taxon>Erwinia</taxon>
    </lineage>
</organism>
<dbReference type="SUPFAM" id="SSF53955">
    <property type="entry name" value="Lysozyme-like"/>
    <property type="match status" value="1"/>
</dbReference>
<keyword evidence="5" id="KW-1185">Reference proteome</keyword>
<dbReference type="InterPro" id="IPR051018">
    <property type="entry name" value="Bacteriophage_GH24"/>
</dbReference>
<comment type="caution">
    <text evidence="4">The sequence shown here is derived from an EMBL/GenBank/DDBJ whole genome shotgun (WGS) entry which is preliminary data.</text>
</comment>
<keyword evidence="3" id="KW-0378">Hydrolase</keyword>
<dbReference type="InterPro" id="IPR002196">
    <property type="entry name" value="Glyco_hydro_24"/>
</dbReference>
<evidence type="ECO:0000313" key="5">
    <source>
        <dbReference type="Proteomes" id="UP001565243"/>
    </source>
</evidence>
<comment type="similarity">
    <text evidence="3">Belongs to the glycosyl hydrolase 24 family.</text>
</comment>
<keyword evidence="3" id="KW-0326">Glycosidase</keyword>
<keyword evidence="2 3" id="KW-0081">Bacteriolytic enzyme</keyword>
<accession>A0ABV4EDW8</accession>
<evidence type="ECO:0000256" key="1">
    <source>
        <dbReference type="ARBA" id="ARBA00022529"/>
    </source>
</evidence>
<dbReference type="Pfam" id="PF00959">
    <property type="entry name" value="Phage_lysozyme"/>
    <property type="match status" value="1"/>
</dbReference>
<dbReference type="RefSeq" id="WP_369896601.1">
    <property type="nucleotide sequence ID" value="NZ_JBGFFX010000017.1"/>
</dbReference>
<keyword evidence="1 3" id="KW-0929">Antimicrobial</keyword>
<dbReference type="EC" id="3.2.1.17" evidence="3"/>
<proteinExistence type="inferred from homology"/>
<name>A0ABV4EDW8_9GAMM</name>
<reference evidence="4 5" key="1">
    <citation type="submission" date="2024-07" db="EMBL/GenBank/DDBJ databases">
        <authorList>
            <person name="Hebao G."/>
        </authorList>
    </citation>
    <scope>NUCLEOTIDE SEQUENCE [LARGE SCALE GENOMIC DNA]</scope>
    <source>
        <strain evidence="4 5">ACCC 02193</strain>
    </source>
</reference>
<dbReference type="InterPro" id="IPR023346">
    <property type="entry name" value="Lysozyme-like_dom_sf"/>
</dbReference>
<dbReference type="PANTHER" id="PTHR38107:SF3">
    <property type="entry name" value="LYSOZYME RRRD-RELATED"/>
    <property type="match status" value="1"/>
</dbReference>
<evidence type="ECO:0000256" key="3">
    <source>
        <dbReference type="RuleBase" id="RU003788"/>
    </source>
</evidence>
<dbReference type="InterPro" id="IPR023347">
    <property type="entry name" value="Lysozyme_dom_sf"/>
</dbReference>
<dbReference type="Gene3D" id="1.10.530.40">
    <property type="match status" value="1"/>
</dbReference>
<dbReference type="EMBL" id="JBGFFX010000017">
    <property type="protein sequence ID" value="MEY8772964.1"/>
    <property type="molecule type" value="Genomic_DNA"/>
</dbReference>
<comment type="catalytic activity">
    <reaction evidence="3">
        <text>Hydrolysis of (1-&gt;4)-beta-linkages between N-acetylmuramic acid and N-acetyl-D-glucosamine residues in a peptidoglycan and between N-acetyl-D-glucosamine residues in chitodextrins.</text>
        <dbReference type="EC" id="3.2.1.17"/>
    </reaction>
</comment>
<sequence>MAGVNDSIYFSMKGYGQLRIREGVVYRYYNDLGPHAGNCTWGVGTLAHFGICTEEELKTHVTAQDVNTALARHVHKVEQYVRRKVRHHRLTQAQFDGLVSFTYNVSNPSSVMEAADRGDMKAVYDKMLQYIYVFKHDAKGHKIGKPKILPPLYKRRLEEAAPFRQE</sequence>
<evidence type="ECO:0000313" key="4">
    <source>
        <dbReference type="EMBL" id="MEY8772964.1"/>
    </source>
</evidence>
<evidence type="ECO:0000256" key="2">
    <source>
        <dbReference type="ARBA" id="ARBA00022638"/>
    </source>
</evidence>
<dbReference type="Proteomes" id="UP001565243">
    <property type="component" value="Unassembled WGS sequence"/>
</dbReference>
<dbReference type="PANTHER" id="PTHR38107">
    <property type="match status" value="1"/>
</dbReference>
<gene>
    <name evidence="4" type="ORF">AB6T85_21365</name>
</gene>